<reference evidence="3" key="1">
    <citation type="submission" date="2022-11" db="UniProtKB">
        <authorList>
            <consortium name="WormBaseParasite"/>
        </authorList>
    </citation>
    <scope>IDENTIFICATION</scope>
</reference>
<name>A0A915K091_ROMCU</name>
<proteinExistence type="predicted"/>
<accession>A0A915K091</accession>
<evidence type="ECO:0000313" key="2">
    <source>
        <dbReference type="Proteomes" id="UP000887565"/>
    </source>
</evidence>
<dbReference type="AlphaFoldDB" id="A0A915K091"/>
<dbReference type="Proteomes" id="UP000887565">
    <property type="component" value="Unplaced"/>
</dbReference>
<protein>
    <submittedName>
        <fullName evidence="3">Uncharacterized protein</fullName>
    </submittedName>
</protein>
<keyword evidence="2" id="KW-1185">Reference proteome</keyword>
<organism evidence="2 3">
    <name type="scientific">Romanomermis culicivorax</name>
    <name type="common">Nematode worm</name>
    <dbReference type="NCBI Taxonomy" id="13658"/>
    <lineage>
        <taxon>Eukaryota</taxon>
        <taxon>Metazoa</taxon>
        <taxon>Ecdysozoa</taxon>
        <taxon>Nematoda</taxon>
        <taxon>Enoplea</taxon>
        <taxon>Dorylaimia</taxon>
        <taxon>Mermithida</taxon>
        <taxon>Mermithoidea</taxon>
        <taxon>Mermithidae</taxon>
        <taxon>Romanomermis</taxon>
    </lineage>
</organism>
<feature type="region of interest" description="Disordered" evidence="1">
    <location>
        <begin position="32"/>
        <end position="55"/>
    </location>
</feature>
<evidence type="ECO:0000313" key="3">
    <source>
        <dbReference type="WBParaSite" id="nRc.2.0.1.t31625-RA"/>
    </source>
</evidence>
<evidence type="ECO:0000256" key="1">
    <source>
        <dbReference type="SAM" id="MobiDB-lite"/>
    </source>
</evidence>
<feature type="compositionally biased region" description="Polar residues" evidence="1">
    <location>
        <begin position="43"/>
        <end position="55"/>
    </location>
</feature>
<sequence length="74" mass="8125">MTDEEFMSSKSNSFFARNSGLTGFSLLSPTADNTSFAERGQERGSTIEPSQPASNSRECFCVICLFSESELKDL</sequence>
<dbReference type="WBParaSite" id="nRc.2.0.1.t31625-RA">
    <property type="protein sequence ID" value="nRc.2.0.1.t31625-RA"/>
    <property type="gene ID" value="nRc.2.0.1.g31625"/>
</dbReference>